<keyword evidence="1" id="KW-0934">Plastid</keyword>
<dbReference type="GO" id="GO:0042781">
    <property type="term" value="F:3'-tRNA processing endoribonuclease activity"/>
    <property type="evidence" value="ECO:0007669"/>
    <property type="project" value="TreeGrafter"/>
</dbReference>
<dbReference type="SUPFAM" id="SSF56281">
    <property type="entry name" value="Metallo-hydrolase/oxidoreductase"/>
    <property type="match status" value="1"/>
</dbReference>
<dbReference type="PANTHER" id="PTHR46018">
    <property type="entry name" value="ZINC PHOSPHODIESTERASE ELAC PROTEIN 1"/>
    <property type="match status" value="1"/>
</dbReference>
<dbReference type="EMBL" id="MF101450">
    <property type="protein sequence ID" value="ARW68055.1"/>
    <property type="molecule type" value="Genomic_DNA"/>
</dbReference>
<geneLocation type="chloroplast" evidence="1"/>
<keyword evidence="1" id="KW-0150">Chloroplast</keyword>
<protein>
    <submittedName>
        <fullName evidence="1">Ribonuclease Z</fullName>
    </submittedName>
</protein>
<proteinExistence type="predicted"/>
<reference evidence="1" key="1">
    <citation type="journal article" date="2017" name="J. Phycol.">
        <title>Analysis of chloroplast genomes and a supermatrix inform reclassification of the Rhodomelaceae (Rhodophyta).</title>
        <authorList>
            <person name="Diaz-Tapia P."/>
            <person name="Maggs C.A."/>
            <person name="West J.A."/>
            <person name="Verbruggen H."/>
        </authorList>
    </citation>
    <scope>NUCLEOTIDE SEQUENCE</scope>
    <source>
        <strain evidence="1">PD1561</strain>
    </source>
</reference>
<accession>A0A1Z1MQK6</accession>
<gene>
    <name evidence="1" type="primary">rnz</name>
</gene>
<dbReference type="GeneID" id="33361569"/>
<dbReference type="InterPro" id="IPR036866">
    <property type="entry name" value="RibonucZ/Hydroxyglut_hydro"/>
</dbReference>
<organism evidence="1">
    <name type="scientific">Cliftonaea pectinata</name>
    <dbReference type="NCBI Taxonomy" id="2007206"/>
    <lineage>
        <taxon>Eukaryota</taxon>
        <taxon>Rhodophyta</taxon>
        <taxon>Florideophyceae</taxon>
        <taxon>Rhodymeniophycidae</taxon>
        <taxon>Ceramiales</taxon>
        <taxon>Rhodomelaceae</taxon>
        <taxon>Polyzonieae</taxon>
        <taxon>Cliftonaea</taxon>
    </lineage>
</organism>
<dbReference type="AlphaFoldDB" id="A0A1Z1MQK6"/>
<dbReference type="PANTHER" id="PTHR46018:SF2">
    <property type="entry name" value="ZINC PHOSPHODIESTERASE ELAC PROTEIN 1"/>
    <property type="match status" value="1"/>
</dbReference>
<evidence type="ECO:0000313" key="1">
    <source>
        <dbReference type="EMBL" id="ARW68055.1"/>
    </source>
</evidence>
<dbReference type="Gene3D" id="3.60.15.10">
    <property type="entry name" value="Ribonuclease Z/Hydroxyacylglutathione hydrolase-like"/>
    <property type="match status" value="1"/>
</dbReference>
<dbReference type="RefSeq" id="YP_009398824.1">
    <property type="nucleotide sequence ID" value="NC_035294.1"/>
</dbReference>
<name>A0A1Z1MQK6_9FLOR</name>
<sequence>MIFRYLSEDTLKFKLSRSSFIIKLQSSKDIWLFNCSEGCQVNIFSQTFKINNLAKIIITSLNIDNISGLLGLLSSLNLTGRVKELHIYAPLGLKYYLDLGKKYSHTNFSYIIYLHTLKTGLLIKCNKCYLYSFVTKNSYEFVITKVQQYGKFCLDRAQKSYLLPGPLYGCLKKGSSFLQPDGFIINGSSFTTNSLEGKQFSIVTSCYCKRRIFENSIKARIVIVA</sequence>